<name>A0A9D5D7N2_9LILI</name>
<reference evidence="1" key="1">
    <citation type="submission" date="2021-03" db="EMBL/GenBank/DDBJ databases">
        <authorList>
            <person name="Li Z."/>
            <person name="Yang C."/>
        </authorList>
    </citation>
    <scope>NUCLEOTIDE SEQUENCE</scope>
    <source>
        <strain evidence="1">Dzin_1.0</strain>
        <tissue evidence="1">Leaf</tissue>
    </source>
</reference>
<dbReference type="Proteomes" id="UP001085076">
    <property type="component" value="Miscellaneous, Linkage group lg01"/>
</dbReference>
<accession>A0A9D5D7N2</accession>
<dbReference type="AlphaFoldDB" id="A0A9D5D7N2"/>
<sequence>MVARRSMLSRWQDGYSLGGSVWFCIVCQQSLVGGQLCLNVSGDVRAHLRDRHTLSFLFALCNHGVEPEALAAPSVTFPSPPNHRCSSSSHQSLALGPFSQTIATATAFSILYGAPNPWIQKEGGGGG</sequence>
<evidence type="ECO:0000313" key="2">
    <source>
        <dbReference type="Proteomes" id="UP001085076"/>
    </source>
</evidence>
<gene>
    <name evidence="1" type="ORF">J5N97_004620</name>
</gene>
<organism evidence="1 2">
    <name type="scientific">Dioscorea zingiberensis</name>
    <dbReference type="NCBI Taxonomy" id="325984"/>
    <lineage>
        <taxon>Eukaryota</taxon>
        <taxon>Viridiplantae</taxon>
        <taxon>Streptophyta</taxon>
        <taxon>Embryophyta</taxon>
        <taxon>Tracheophyta</taxon>
        <taxon>Spermatophyta</taxon>
        <taxon>Magnoliopsida</taxon>
        <taxon>Liliopsida</taxon>
        <taxon>Dioscoreales</taxon>
        <taxon>Dioscoreaceae</taxon>
        <taxon>Dioscorea</taxon>
    </lineage>
</organism>
<proteinExistence type="predicted"/>
<protein>
    <submittedName>
        <fullName evidence="1">Uncharacterized protein</fullName>
    </submittedName>
</protein>
<dbReference type="EMBL" id="JAGGNH010000001">
    <property type="protein sequence ID" value="KAJ0986264.1"/>
    <property type="molecule type" value="Genomic_DNA"/>
</dbReference>
<reference evidence="1" key="2">
    <citation type="journal article" date="2022" name="Hortic Res">
        <title>The genome of Dioscorea zingiberensis sheds light on the biosynthesis, origin and evolution of the medicinally important diosgenin saponins.</title>
        <authorList>
            <person name="Li Y."/>
            <person name="Tan C."/>
            <person name="Li Z."/>
            <person name="Guo J."/>
            <person name="Li S."/>
            <person name="Chen X."/>
            <person name="Wang C."/>
            <person name="Dai X."/>
            <person name="Yang H."/>
            <person name="Song W."/>
            <person name="Hou L."/>
            <person name="Xu J."/>
            <person name="Tong Z."/>
            <person name="Xu A."/>
            <person name="Yuan X."/>
            <person name="Wang W."/>
            <person name="Yang Q."/>
            <person name="Chen L."/>
            <person name="Sun Z."/>
            <person name="Wang K."/>
            <person name="Pan B."/>
            <person name="Chen J."/>
            <person name="Bao Y."/>
            <person name="Liu F."/>
            <person name="Qi X."/>
            <person name="Gang D.R."/>
            <person name="Wen J."/>
            <person name="Li J."/>
        </authorList>
    </citation>
    <scope>NUCLEOTIDE SEQUENCE</scope>
    <source>
        <strain evidence="1">Dzin_1.0</strain>
    </source>
</reference>
<evidence type="ECO:0000313" key="1">
    <source>
        <dbReference type="EMBL" id="KAJ0986264.1"/>
    </source>
</evidence>
<comment type="caution">
    <text evidence="1">The sequence shown here is derived from an EMBL/GenBank/DDBJ whole genome shotgun (WGS) entry which is preliminary data.</text>
</comment>
<keyword evidence="2" id="KW-1185">Reference proteome</keyword>